<comment type="caution">
    <text evidence="7">The sequence shown here is derived from an EMBL/GenBank/DDBJ whole genome shotgun (WGS) entry which is preliminary data.</text>
</comment>
<dbReference type="GO" id="GO:0000976">
    <property type="term" value="F:transcription cis-regulatory region binding"/>
    <property type="evidence" value="ECO:0007669"/>
    <property type="project" value="TreeGrafter"/>
</dbReference>
<dbReference type="PANTHER" id="PTHR30055">
    <property type="entry name" value="HTH-TYPE TRANSCRIPTIONAL REGULATOR RUTR"/>
    <property type="match status" value="1"/>
</dbReference>
<keyword evidence="1" id="KW-0805">Transcription regulation</keyword>
<feature type="region of interest" description="Disordered" evidence="5">
    <location>
        <begin position="1"/>
        <end position="26"/>
    </location>
</feature>
<gene>
    <name evidence="7" type="ORF">CLV28_2825</name>
</gene>
<evidence type="ECO:0000259" key="6">
    <source>
        <dbReference type="PROSITE" id="PS50977"/>
    </source>
</evidence>
<evidence type="ECO:0000313" key="8">
    <source>
        <dbReference type="Proteomes" id="UP000231693"/>
    </source>
</evidence>
<dbReference type="PROSITE" id="PS50977">
    <property type="entry name" value="HTH_TETR_2"/>
    <property type="match status" value="1"/>
</dbReference>
<dbReference type="GO" id="GO:0003700">
    <property type="term" value="F:DNA-binding transcription factor activity"/>
    <property type="evidence" value="ECO:0007669"/>
    <property type="project" value="TreeGrafter"/>
</dbReference>
<keyword evidence="2 4" id="KW-0238">DNA-binding</keyword>
<organism evidence="7 8">
    <name type="scientific">Sediminihabitans luteus</name>
    <dbReference type="NCBI Taxonomy" id="1138585"/>
    <lineage>
        <taxon>Bacteria</taxon>
        <taxon>Bacillati</taxon>
        <taxon>Actinomycetota</taxon>
        <taxon>Actinomycetes</taxon>
        <taxon>Micrococcales</taxon>
        <taxon>Cellulomonadaceae</taxon>
        <taxon>Sediminihabitans</taxon>
    </lineage>
</organism>
<dbReference type="Pfam" id="PF00440">
    <property type="entry name" value="TetR_N"/>
    <property type="match status" value="1"/>
</dbReference>
<dbReference type="Proteomes" id="UP000231693">
    <property type="component" value="Unassembled WGS sequence"/>
</dbReference>
<evidence type="ECO:0000256" key="2">
    <source>
        <dbReference type="ARBA" id="ARBA00023125"/>
    </source>
</evidence>
<sequence>MSSPQSETSDRAVAGADGQRRMSRDERREQIVRAALGVFAAGGFHGTSTDQVARAAGVSQPYVVRMFRTKQELFREVFASVGDRIVEVFDQVPAGPDAKAQLGAAYTGLLSDRDVLKVLMHGFVEGGDPQVGRRAREVLVRAFETYVDRTGGTPEEARAFVAQGMLINTLLSVGAPEHTDEPGVAALVECSFGDALGAVGVAACRPVDEGSTR</sequence>
<dbReference type="RefSeq" id="WP_239073244.1">
    <property type="nucleotide sequence ID" value="NZ_BOOX01000008.1"/>
</dbReference>
<evidence type="ECO:0000313" key="7">
    <source>
        <dbReference type="EMBL" id="PJJ69017.1"/>
    </source>
</evidence>
<evidence type="ECO:0000256" key="5">
    <source>
        <dbReference type="SAM" id="MobiDB-lite"/>
    </source>
</evidence>
<feature type="domain" description="HTH tetR-type" evidence="6">
    <location>
        <begin position="25"/>
        <end position="85"/>
    </location>
</feature>
<protein>
    <submittedName>
        <fullName evidence="7">TetR family transcriptional regulator</fullName>
    </submittedName>
</protein>
<dbReference type="EMBL" id="PGFE01000006">
    <property type="protein sequence ID" value="PJJ69017.1"/>
    <property type="molecule type" value="Genomic_DNA"/>
</dbReference>
<keyword evidence="8" id="KW-1185">Reference proteome</keyword>
<evidence type="ECO:0000256" key="3">
    <source>
        <dbReference type="ARBA" id="ARBA00023163"/>
    </source>
</evidence>
<dbReference type="PRINTS" id="PR00455">
    <property type="entry name" value="HTHTETR"/>
</dbReference>
<evidence type="ECO:0000256" key="4">
    <source>
        <dbReference type="PROSITE-ProRule" id="PRU00335"/>
    </source>
</evidence>
<dbReference type="Gene3D" id="1.10.357.10">
    <property type="entry name" value="Tetracycline Repressor, domain 2"/>
    <property type="match status" value="1"/>
</dbReference>
<keyword evidence="3" id="KW-0804">Transcription</keyword>
<dbReference type="SUPFAM" id="SSF46689">
    <property type="entry name" value="Homeodomain-like"/>
    <property type="match status" value="1"/>
</dbReference>
<accession>A0A2M9CCB1</accession>
<dbReference type="AlphaFoldDB" id="A0A2M9CCB1"/>
<dbReference type="InterPro" id="IPR050109">
    <property type="entry name" value="HTH-type_TetR-like_transc_reg"/>
</dbReference>
<dbReference type="PANTHER" id="PTHR30055:SF234">
    <property type="entry name" value="HTH-TYPE TRANSCRIPTIONAL REGULATOR BETI"/>
    <property type="match status" value="1"/>
</dbReference>
<evidence type="ECO:0000256" key="1">
    <source>
        <dbReference type="ARBA" id="ARBA00023015"/>
    </source>
</evidence>
<reference evidence="7 8" key="1">
    <citation type="submission" date="2017-11" db="EMBL/GenBank/DDBJ databases">
        <title>Genomic Encyclopedia of Archaeal and Bacterial Type Strains, Phase II (KMG-II): From Individual Species to Whole Genera.</title>
        <authorList>
            <person name="Goeker M."/>
        </authorList>
    </citation>
    <scope>NUCLEOTIDE SEQUENCE [LARGE SCALE GENOMIC DNA]</scope>
    <source>
        <strain evidence="7 8">DSM 25478</strain>
    </source>
</reference>
<feature type="DNA-binding region" description="H-T-H motif" evidence="4">
    <location>
        <begin position="48"/>
        <end position="67"/>
    </location>
</feature>
<dbReference type="InterPro" id="IPR001647">
    <property type="entry name" value="HTH_TetR"/>
</dbReference>
<proteinExistence type="predicted"/>
<name>A0A2M9CCB1_9CELL</name>
<dbReference type="InterPro" id="IPR009057">
    <property type="entry name" value="Homeodomain-like_sf"/>
</dbReference>